<evidence type="ECO:0000313" key="2">
    <source>
        <dbReference type="Proteomes" id="UP000251891"/>
    </source>
</evidence>
<dbReference type="RefSeq" id="WP_111872019.1">
    <property type="nucleotide sequence ID" value="NZ_QLYX01000023.1"/>
</dbReference>
<dbReference type="Proteomes" id="UP000251891">
    <property type="component" value="Unassembled WGS sequence"/>
</dbReference>
<reference evidence="1 2" key="1">
    <citation type="submission" date="2018-06" db="EMBL/GenBank/DDBJ databases">
        <title>Actinomadura craniellae sp. nov. isolated from marine sponge Craniella sp.</title>
        <authorList>
            <person name="Li L."/>
            <person name="Xu Q.H."/>
            <person name="Lin H.W."/>
            <person name="Lu Y.H."/>
        </authorList>
    </citation>
    <scope>NUCLEOTIDE SEQUENCE [LARGE SCALE GENOMIC DNA]</scope>
    <source>
        <strain evidence="1 2">LHW63021</strain>
    </source>
</reference>
<sequence length="357" mass="38150">MKRVLSLILATGLAIGVIIAIVLGRGASDTVTVRGVIGSEKLPFFADPAVRDAFARHGLRVEVDPAGSRQIATTVNLDNYAFAFPGGAPAAEQILRRHGRTAKYAPFSTPMAIASFQPIVDVLAGAGVARRGAGGIWIFDVRRYLELVEKGTRWDQIRGNTAYPVRKNVLVSTTDVRDSNSAAMYLSLVSHVANGDAIVQGAEAERRVLPLLSRLFLDQGYSENSSEGPFEDYLAVGMGKTPLVCIYEAQFVGRAVTGQIRPGMVLMYPSPTVVSKHTLVPLNSGGDRVGRLLTSDPALQQAAARHGLRTADAARFAKVVAENRVPVTADLVDVVDTPSYGTLENLVRGIEQGYGPP</sequence>
<dbReference type="AlphaFoldDB" id="A0A365GVU9"/>
<dbReference type="EMBL" id="QLYX01000023">
    <property type="protein sequence ID" value="RAY10947.1"/>
    <property type="molecule type" value="Genomic_DNA"/>
</dbReference>
<comment type="caution">
    <text evidence="1">The sequence shown here is derived from an EMBL/GenBank/DDBJ whole genome shotgun (WGS) entry which is preliminary data.</text>
</comment>
<keyword evidence="2" id="KW-1185">Reference proteome</keyword>
<proteinExistence type="predicted"/>
<dbReference type="OrthoDB" id="5418945at2"/>
<evidence type="ECO:0008006" key="3">
    <source>
        <dbReference type="Google" id="ProtNLM"/>
    </source>
</evidence>
<name>A0A365GVU9_9ACTN</name>
<organism evidence="1 2">
    <name type="scientific">Actinomadura craniellae</name>
    <dbReference type="NCBI Taxonomy" id="2231787"/>
    <lineage>
        <taxon>Bacteria</taxon>
        <taxon>Bacillati</taxon>
        <taxon>Actinomycetota</taxon>
        <taxon>Actinomycetes</taxon>
        <taxon>Streptosporangiales</taxon>
        <taxon>Thermomonosporaceae</taxon>
        <taxon>Actinomadura</taxon>
    </lineage>
</organism>
<gene>
    <name evidence="1" type="ORF">DPM19_32975</name>
</gene>
<protein>
    <recommendedName>
        <fullName evidence="3">Extracellular solute-binding protein</fullName>
    </recommendedName>
</protein>
<accession>A0A365GVU9</accession>
<evidence type="ECO:0000313" key="1">
    <source>
        <dbReference type="EMBL" id="RAY10947.1"/>
    </source>
</evidence>